<evidence type="ECO:0000313" key="1">
    <source>
        <dbReference type="EMBL" id="CAJ0602321.1"/>
    </source>
</evidence>
<evidence type="ECO:0000313" key="2">
    <source>
        <dbReference type="Proteomes" id="UP001176961"/>
    </source>
</evidence>
<name>A0AA36H1Z4_CYLNA</name>
<comment type="caution">
    <text evidence="1">The sequence shown here is derived from an EMBL/GenBank/DDBJ whole genome shotgun (WGS) entry which is preliminary data.</text>
</comment>
<organism evidence="1 2">
    <name type="scientific">Cylicocyclus nassatus</name>
    <name type="common">Nematode worm</name>
    <dbReference type="NCBI Taxonomy" id="53992"/>
    <lineage>
        <taxon>Eukaryota</taxon>
        <taxon>Metazoa</taxon>
        <taxon>Ecdysozoa</taxon>
        <taxon>Nematoda</taxon>
        <taxon>Chromadorea</taxon>
        <taxon>Rhabditida</taxon>
        <taxon>Rhabditina</taxon>
        <taxon>Rhabditomorpha</taxon>
        <taxon>Strongyloidea</taxon>
        <taxon>Strongylidae</taxon>
        <taxon>Cylicocyclus</taxon>
    </lineage>
</organism>
<proteinExistence type="predicted"/>
<dbReference type="Proteomes" id="UP001176961">
    <property type="component" value="Unassembled WGS sequence"/>
</dbReference>
<dbReference type="Gene3D" id="1.10.510.10">
    <property type="entry name" value="Transferase(Phosphotransferase) domain 1"/>
    <property type="match status" value="1"/>
</dbReference>
<evidence type="ECO:0008006" key="3">
    <source>
        <dbReference type="Google" id="ProtNLM"/>
    </source>
</evidence>
<dbReference type="AlphaFoldDB" id="A0AA36H1Z4"/>
<dbReference type="InterPro" id="IPR011009">
    <property type="entry name" value="Kinase-like_dom_sf"/>
</dbReference>
<dbReference type="EMBL" id="CATQJL010000305">
    <property type="protein sequence ID" value="CAJ0602321.1"/>
    <property type="molecule type" value="Genomic_DNA"/>
</dbReference>
<reference evidence="1" key="1">
    <citation type="submission" date="2023-07" db="EMBL/GenBank/DDBJ databases">
        <authorList>
            <consortium name="CYATHOMIX"/>
        </authorList>
    </citation>
    <scope>NUCLEOTIDE SEQUENCE</scope>
    <source>
        <strain evidence="1">N/A</strain>
    </source>
</reference>
<keyword evidence="2" id="KW-1185">Reference proteome</keyword>
<accession>A0AA36H1Z4</accession>
<protein>
    <recommendedName>
        <fullName evidence="3">Protein kinase domain-containing protein</fullName>
    </recommendedName>
</protein>
<sequence length="256" mass="28779">MSYSDAFDDIESTDSSSRAPLRTAKYDIPMANAANATKADLTEYVDNGVGESLEERQALLEELKAEYMNLLDKDKPELIFVQNETDAVEGDTLEDLLRRHGPFPLEEHIAAKILRSVSSAVMFLHSREVVHGGLDFNSVIVDSHFNAKTIITTTIYRTKRSSLGVKAKVEDVFHVGLLLYRMITGKTAKFDNEGRLIGGPSPYLRVSEKGLKLAEFMLTKSVRFPPTIGRVRYSEWLEECEDNPPVFVLFPDYVPE</sequence>
<dbReference type="SUPFAM" id="SSF56112">
    <property type="entry name" value="Protein kinase-like (PK-like)"/>
    <property type="match status" value="1"/>
</dbReference>
<gene>
    <name evidence="1" type="ORF">CYNAS_LOCUS14304</name>
</gene>